<dbReference type="OrthoDB" id="1431247at2759"/>
<evidence type="ECO:0000259" key="3">
    <source>
        <dbReference type="PROSITE" id="PS01031"/>
    </source>
</evidence>
<feature type="domain" description="SHSP" evidence="3">
    <location>
        <begin position="57"/>
        <end position="166"/>
    </location>
</feature>
<keyword evidence="5" id="KW-1185">Reference proteome</keyword>
<dbReference type="Gene3D" id="2.60.40.790">
    <property type="match status" value="1"/>
</dbReference>
<dbReference type="Pfam" id="PF00011">
    <property type="entry name" value="HSP20"/>
    <property type="match status" value="1"/>
</dbReference>
<accession>A0A9W8B707</accession>
<dbReference type="CDD" id="cd06464">
    <property type="entry name" value="ACD_sHsps-like"/>
    <property type="match status" value="1"/>
</dbReference>
<dbReference type="Proteomes" id="UP001151582">
    <property type="component" value="Unassembled WGS sequence"/>
</dbReference>
<dbReference type="PROSITE" id="PS01031">
    <property type="entry name" value="SHSP"/>
    <property type="match status" value="1"/>
</dbReference>
<evidence type="ECO:0000256" key="1">
    <source>
        <dbReference type="PROSITE-ProRule" id="PRU00285"/>
    </source>
</evidence>
<dbReference type="EMBL" id="JANBQB010000005">
    <property type="protein sequence ID" value="KAJ1985059.1"/>
    <property type="molecule type" value="Genomic_DNA"/>
</dbReference>
<protein>
    <recommendedName>
        <fullName evidence="3">SHSP domain-containing protein</fullName>
    </recommendedName>
</protein>
<evidence type="ECO:0000256" key="2">
    <source>
        <dbReference type="RuleBase" id="RU003616"/>
    </source>
</evidence>
<name>A0A9W8B707_9FUNG</name>
<sequence>MPSHYSAFTFQSPFGAAASTTRASTVDDFITKGIPQTFRPWGIPGHPVTHWPNHTDQFSAHGHEILGSRESDKGYEINILVPRVIPATLRVTAVQGGLILHGYCENKVTSTTATAGPGTPVPIENGQFSTFRQFFSVPSYVDTTKATAHTENGIVTIQAPKRTITA</sequence>
<dbReference type="InterPro" id="IPR008978">
    <property type="entry name" value="HSP20-like_chaperone"/>
</dbReference>
<comment type="caution">
    <text evidence="4">The sequence shown here is derived from an EMBL/GenBank/DDBJ whole genome shotgun (WGS) entry which is preliminary data.</text>
</comment>
<gene>
    <name evidence="4" type="ORF">H4R34_000236</name>
</gene>
<comment type="similarity">
    <text evidence="1 2">Belongs to the small heat shock protein (HSP20) family.</text>
</comment>
<dbReference type="InterPro" id="IPR002068">
    <property type="entry name" value="A-crystallin/Hsp20_dom"/>
</dbReference>
<dbReference type="SUPFAM" id="SSF49764">
    <property type="entry name" value="HSP20-like chaperones"/>
    <property type="match status" value="1"/>
</dbReference>
<organism evidence="4 5">
    <name type="scientific">Dimargaris verticillata</name>
    <dbReference type="NCBI Taxonomy" id="2761393"/>
    <lineage>
        <taxon>Eukaryota</taxon>
        <taxon>Fungi</taxon>
        <taxon>Fungi incertae sedis</taxon>
        <taxon>Zoopagomycota</taxon>
        <taxon>Kickxellomycotina</taxon>
        <taxon>Dimargaritomycetes</taxon>
        <taxon>Dimargaritales</taxon>
        <taxon>Dimargaritaceae</taxon>
        <taxon>Dimargaris</taxon>
    </lineage>
</organism>
<dbReference type="AlphaFoldDB" id="A0A9W8B707"/>
<evidence type="ECO:0000313" key="4">
    <source>
        <dbReference type="EMBL" id="KAJ1985059.1"/>
    </source>
</evidence>
<evidence type="ECO:0000313" key="5">
    <source>
        <dbReference type="Proteomes" id="UP001151582"/>
    </source>
</evidence>
<reference evidence="4" key="1">
    <citation type="submission" date="2022-07" db="EMBL/GenBank/DDBJ databases">
        <title>Phylogenomic reconstructions and comparative analyses of Kickxellomycotina fungi.</title>
        <authorList>
            <person name="Reynolds N.K."/>
            <person name="Stajich J.E."/>
            <person name="Barry K."/>
            <person name="Grigoriev I.V."/>
            <person name="Crous P."/>
            <person name="Smith M.E."/>
        </authorList>
    </citation>
    <scope>NUCLEOTIDE SEQUENCE</scope>
    <source>
        <strain evidence="4">RSA 567</strain>
    </source>
</reference>
<proteinExistence type="inferred from homology"/>